<evidence type="ECO:0000259" key="1">
    <source>
        <dbReference type="Pfam" id="PF07110"/>
    </source>
</evidence>
<protein>
    <submittedName>
        <fullName evidence="2">Unannotated protein</fullName>
    </submittedName>
</protein>
<proteinExistence type="predicted"/>
<dbReference type="SUPFAM" id="SSF54909">
    <property type="entry name" value="Dimeric alpha+beta barrel"/>
    <property type="match status" value="2"/>
</dbReference>
<dbReference type="InterPro" id="IPR009799">
    <property type="entry name" value="EthD_dom"/>
</dbReference>
<name>A0A6J7IFA5_9ZZZZ</name>
<accession>A0A6J7IFA5</accession>
<dbReference type="Gene3D" id="3.30.70.100">
    <property type="match status" value="2"/>
</dbReference>
<dbReference type="GO" id="GO:0016491">
    <property type="term" value="F:oxidoreductase activity"/>
    <property type="evidence" value="ECO:0007669"/>
    <property type="project" value="InterPro"/>
</dbReference>
<dbReference type="AlphaFoldDB" id="A0A6J7IFA5"/>
<evidence type="ECO:0000313" key="2">
    <source>
        <dbReference type="EMBL" id="CAB4928917.1"/>
    </source>
</evidence>
<organism evidence="2">
    <name type="scientific">freshwater metagenome</name>
    <dbReference type="NCBI Taxonomy" id="449393"/>
    <lineage>
        <taxon>unclassified sequences</taxon>
        <taxon>metagenomes</taxon>
        <taxon>ecological metagenomes</taxon>
    </lineage>
</organism>
<dbReference type="EMBL" id="CAFBMX010000004">
    <property type="protein sequence ID" value="CAB4928917.1"/>
    <property type="molecule type" value="Genomic_DNA"/>
</dbReference>
<dbReference type="InterPro" id="IPR011008">
    <property type="entry name" value="Dimeric_a/b-barrel"/>
</dbReference>
<dbReference type="Pfam" id="PF07110">
    <property type="entry name" value="EthD"/>
    <property type="match status" value="1"/>
</dbReference>
<sequence>MTDQPIKSIYLARRNPRLERGRFAARWRRHGELALSLPFMNPCIGYFHNDVAEHPPVAADPYTGDLWSGDYDGVGVVMFPGGASLESLLTHPTFPILLADEYGAFHELVEEFTTLNHERMIRWRIGTAAQFFAFLRAKDGVSREEFARRWELHLQHVMRSPALAEYVIQYSHNTPLASDETGDADAATRERLTIGSLTDVAGIAQVGFASWSDMEAYLSHPDREAIRDDLAEFADLGRSVMVAANEVTMKATALLR</sequence>
<gene>
    <name evidence="2" type="ORF">UFOPK3674_01033</name>
</gene>
<feature type="domain" description="EthD" evidence="1">
    <location>
        <begin position="138"/>
        <end position="236"/>
    </location>
</feature>
<reference evidence="2" key="1">
    <citation type="submission" date="2020-05" db="EMBL/GenBank/DDBJ databases">
        <authorList>
            <person name="Chiriac C."/>
            <person name="Salcher M."/>
            <person name="Ghai R."/>
            <person name="Kavagutti S V."/>
        </authorList>
    </citation>
    <scope>NUCLEOTIDE SEQUENCE</scope>
</reference>